<feature type="non-terminal residue" evidence="1">
    <location>
        <position position="1"/>
    </location>
</feature>
<reference evidence="1 2" key="1">
    <citation type="submission" date="2021-06" db="EMBL/GenBank/DDBJ databases">
        <authorList>
            <person name="Kallberg Y."/>
            <person name="Tangrot J."/>
            <person name="Rosling A."/>
        </authorList>
    </citation>
    <scope>NUCLEOTIDE SEQUENCE [LARGE SCALE GENOMIC DNA]</scope>
    <source>
        <strain evidence="1 2">120-4 pot B 10/14</strain>
    </source>
</reference>
<dbReference type="EMBL" id="CAJVQB010027379">
    <property type="protein sequence ID" value="CAG8810468.1"/>
    <property type="molecule type" value="Genomic_DNA"/>
</dbReference>
<dbReference type="Proteomes" id="UP000789901">
    <property type="component" value="Unassembled WGS sequence"/>
</dbReference>
<evidence type="ECO:0000313" key="2">
    <source>
        <dbReference type="Proteomes" id="UP000789901"/>
    </source>
</evidence>
<accession>A0ABN7W0F3</accession>
<name>A0ABN7W0F3_GIGMA</name>
<gene>
    <name evidence="1" type="ORF">GMARGA_LOCUS25094</name>
</gene>
<keyword evidence="2" id="KW-1185">Reference proteome</keyword>
<organism evidence="1 2">
    <name type="scientific">Gigaspora margarita</name>
    <dbReference type="NCBI Taxonomy" id="4874"/>
    <lineage>
        <taxon>Eukaryota</taxon>
        <taxon>Fungi</taxon>
        <taxon>Fungi incertae sedis</taxon>
        <taxon>Mucoromycota</taxon>
        <taxon>Glomeromycotina</taxon>
        <taxon>Glomeromycetes</taxon>
        <taxon>Diversisporales</taxon>
        <taxon>Gigasporaceae</taxon>
        <taxon>Gigaspora</taxon>
    </lineage>
</organism>
<protein>
    <submittedName>
        <fullName evidence="1">33981_t:CDS:1</fullName>
    </submittedName>
</protein>
<evidence type="ECO:0000313" key="1">
    <source>
        <dbReference type="EMBL" id="CAG8810468.1"/>
    </source>
</evidence>
<proteinExistence type="predicted"/>
<sequence length="45" mass="5422">YEGSSENEDKIITEYKVDVEKFTLYYELLKRFLPTGTPNIDYRKD</sequence>
<comment type="caution">
    <text evidence="1">The sequence shown here is derived from an EMBL/GenBank/DDBJ whole genome shotgun (WGS) entry which is preliminary data.</text>
</comment>